<keyword evidence="3" id="KW-0378">Hydrolase</keyword>
<evidence type="ECO:0000256" key="8">
    <source>
        <dbReference type="ARBA" id="ARBA00079653"/>
    </source>
</evidence>
<evidence type="ECO:0000256" key="4">
    <source>
        <dbReference type="ARBA" id="ARBA00023098"/>
    </source>
</evidence>
<dbReference type="CDD" id="cd03445">
    <property type="entry name" value="Thioesterase_II_repeat2"/>
    <property type="match status" value="1"/>
</dbReference>
<comment type="similarity">
    <text evidence="1">Belongs to the C/M/P thioester hydrolase family.</text>
</comment>
<evidence type="ECO:0000256" key="5">
    <source>
        <dbReference type="ARBA" id="ARBA00038894"/>
    </source>
</evidence>
<evidence type="ECO:0000313" key="11">
    <source>
        <dbReference type="EMBL" id="GGZ79982.1"/>
    </source>
</evidence>
<comment type="caution">
    <text evidence="11">The sequence shown here is derived from an EMBL/GenBank/DDBJ whole genome shotgun (WGS) entry which is preliminary data.</text>
</comment>
<dbReference type="PANTHER" id="PTHR11066:SF34">
    <property type="entry name" value="ACYL-COENZYME A THIOESTERASE 8"/>
    <property type="match status" value="1"/>
</dbReference>
<proteinExistence type="inferred from homology"/>
<sequence length="287" mass="32434">MTTVNDLLNLLILEKVDDCKFNGVSETVGSPVVFGGQVLAQAVNAASRTITNQRVLHSLHAYFLEAGNLNTSITYTVNKVRDGGSFSVRRVTAIQNEVPIFILAASFHKAEEGYDHQIEMKSNLKQPEDLLSWTDMLKKWGDILPKDLKAFFEINRPIEFKPTEIVNPFDRKNLPPYSDVWFKLKGDINGLNLSKKQQVLTYISDYNLLISALNPHAKIADWTNTLTASLDHSMWFFREFDFSDWLLFSMESPSASRARGFARGNIFTRDGKLIASVAQEGLMRPLN</sequence>
<reference evidence="11" key="2">
    <citation type="submission" date="2020-09" db="EMBL/GenBank/DDBJ databases">
        <authorList>
            <person name="Sun Q."/>
            <person name="Kim S."/>
        </authorList>
    </citation>
    <scope>NUCLEOTIDE SEQUENCE</scope>
    <source>
        <strain evidence="11">KCTC 12710</strain>
    </source>
</reference>
<dbReference type="CDD" id="cd03444">
    <property type="entry name" value="Thioesterase_II_repeat1"/>
    <property type="match status" value="1"/>
</dbReference>
<dbReference type="EC" id="3.1.2.20" evidence="5"/>
<dbReference type="InterPro" id="IPR029069">
    <property type="entry name" value="HotDog_dom_sf"/>
</dbReference>
<dbReference type="InterPro" id="IPR003703">
    <property type="entry name" value="Acyl_CoA_thio"/>
</dbReference>
<organism evidence="11 12">
    <name type="scientific">Algibacter mikhailovii</name>
    <dbReference type="NCBI Taxonomy" id="425498"/>
    <lineage>
        <taxon>Bacteria</taxon>
        <taxon>Pseudomonadati</taxon>
        <taxon>Bacteroidota</taxon>
        <taxon>Flavobacteriia</taxon>
        <taxon>Flavobacteriales</taxon>
        <taxon>Flavobacteriaceae</taxon>
        <taxon>Algibacter</taxon>
    </lineage>
</organism>
<dbReference type="Gene3D" id="2.40.160.210">
    <property type="entry name" value="Acyl-CoA thioesterase, double hotdog domain"/>
    <property type="match status" value="1"/>
</dbReference>
<comment type="subunit">
    <text evidence="2">Homotetramer.</text>
</comment>
<dbReference type="PANTHER" id="PTHR11066">
    <property type="entry name" value="ACYL-COA THIOESTERASE"/>
    <property type="match status" value="1"/>
</dbReference>
<evidence type="ECO:0000259" key="10">
    <source>
        <dbReference type="Pfam" id="PF13622"/>
    </source>
</evidence>
<evidence type="ECO:0000256" key="6">
    <source>
        <dbReference type="ARBA" id="ARBA00050943"/>
    </source>
</evidence>
<dbReference type="GO" id="GO:0009062">
    <property type="term" value="P:fatty acid catabolic process"/>
    <property type="evidence" value="ECO:0007669"/>
    <property type="project" value="TreeGrafter"/>
</dbReference>
<name>A0A918V7Y6_9FLAO</name>
<dbReference type="GO" id="GO:0006637">
    <property type="term" value="P:acyl-CoA metabolic process"/>
    <property type="evidence" value="ECO:0007669"/>
    <property type="project" value="InterPro"/>
</dbReference>
<dbReference type="SUPFAM" id="SSF54637">
    <property type="entry name" value="Thioesterase/thiol ester dehydrase-isomerase"/>
    <property type="match status" value="2"/>
</dbReference>
<dbReference type="Proteomes" id="UP000636004">
    <property type="component" value="Unassembled WGS sequence"/>
</dbReference>
<reference evidence="11" key="1">
    <citation type="journal article" date="2014" name="Int. J. Syst. Evol. Microbiol.">
        <title>Complete genome sequence of Corynebacterium casei LMG S-19264T (=DSM 44701T), isolated from a smear-ripened cheese.</title>
        <authorList>
            <consortium name="US DOE Joint Genome Institute (JGI-PGF)"/>
            <person name="Walter F."/>
            <person name="Albersmeier A."/>
            <person name="Kalinowski J."/>
            <person name="Ruckert C."/>
        </authorList>
    </citation>
    <scope>NUCLEOTIDE SEQUENCE</scope>
    <source>
        <strain evidence="11">KCTC 12710</strain>
    </source>
</reference>
<comment type="catalytic activity">
    <reaction evidence="6">
        <text>a fatty acyl-CoA + H2O = a fatty acid + CoA + H(+)</text>
        <dbReference type="Rhea" id="RHEA:16781"/>
        <dbReference type="ChEBI" id="CHEBI:15377"/>
        <dbReference type="ChEBI" id="CHEBI:15378"/>
        <dbReference type="ChEBI" id="CHEBI:28868"/>
        <dbReference type="ChEBI" id="CHEBI:57287"/>
        <dbReference type="ChEBI" id="CHEBI:77636"/>
        <dbReference type="EC" id="3.1.2.20"/>
    </reaction>
    <physiologicalReaction direction="left-to-right" evidence="6">
        <dbReference type="Rhea" id="RHEA:16782"/>
    </physiologicalReaction>
</comment>
<evidence type="ECO:0000259" key="9">
    <source>
        <dbReference type="Pfam" id="PF02551"/>
    </source>
</evidence>
<dbReference type="GO" id="GO:0047617">
    <property type="term" value="F:fatty acyl-CoA hydrolase activity"/>
    <property type="evidence" value="ECO:0007669"/>
    <property type="project" value="UniProtKB-EC"/>
</dbReference>
<dbReference type="InterPro" id="IPR049449">
    <property type="entry name" value="TesB_ACOT8-like_N"/>
</dbReference>
<dbReference type="AlphaFoldDB" id="A0A918V7Y6"/>
<keyword evidence="4" id="KW-0443">Lipid metabolism</keyword>
<accession>A0A918V7Y6</accession>
<evidence type="ECO:0000313" key="12">
    <source>
        <dbReference type="Proteomes" id="UP000636004"/>
    </source>
</evidence>
<protein>
    <recommendedName>
        <fullName evidence="7">Acyl-CoA thioesterase 2</fullName>
        <ecNumber evidence="5">3.1.2.20</ecNumber>
    </recommendedName>
    <alternativeName>
        <fullName evidence="8">Thioesterase II</fullName>
    </alternativeName>
</protein>
<feature type="domain" description="Acyl-CoA thioesterase 2 C-terminal" evidence="9">
    <location>
        <begin position="149"/>
        <end position="282"/>
    </location>
</feature>
<evidence type="ECO:0000256" key="2">
    <source>
        <dbReference type="ARBA" id="ARBA00011881"/>
    </source>
</evidence>
<feature type="domain" description="Acyl-CoA thioesterase-like N-terminal HotDog" evidence="10">
    <location>
        <begin position="29"/>
        <end position="108"/>
    </location>
</feature>
<dbReference type="Pfam" id="PF02551">
    <property type="entry name" value="Acyl_CoA_thio"/>
    <property type="match status" value="1"/>
</dbReference>
<dbReference type="InterPro" id="IPR025652">
    <property type="entry name" value="TesB_C"/>
</dbReference>
<evidence type="ECO:0000256" key="3">
    <source>
        <dbReference type="ARBA" id="ARBA00022801"/>
    </source>
</evidence>
<dbReference type="EMBL" id="BMWZ01000003">
    <property type="protein sequence ID" value="GGZ79982.1"/>
    <property type="molecule type" value="Genomic_DNA"/>
</dbReference>
<dbReference type="InterPro" id="IPR042171">
    <property type="entry name" value="Acyl-CoA_hotdog"/>
</dbReference>
<dbReference type="FunFam" id="2.40.160.210:FF:000001">
    <property type="entry name" value="Acyl-CoA thioesterase II"/>
    <property type="match status" value="1"/>
</dbReference>
<gene>
    <name evidence="11" type="ORF">GCM10007028_16970</name>
</gene>
<keyword evidence="12" id="KW-1185">Reference proteome</keyword>
<dbReference type="RefSeq" id="WP_189360354.1">
    <property type="nucleotide sequence ID" value="NZ_BMWZ01000003.1"/>
</dbReference>
<evidence type="ECO:0000256" key="1">
    <source>
        <dbReference type="ARBA" id="ARBA00006538"/>
    </source>
</evidence>
<dbReference type="Pfam" id="PF13622">
    <property type="entry name" value="4HBT_3"/>
    <property type="match status" value="1"/>
</dbReference>
<evidence type="ECO:0000256" key="7">
    <source>
        <dbReference type="ARBA" id="ARBA00071120"/>
    </source>
</evidence>